<keyword evidence="3" id="KW-1185">Reference proteome</keyword>
<organism evidence="2 3">
    <name type="scientific">Xanthomonas translucens pv. translucens</name>
    <dbReference type="NCBI Taxonomy" id="134875"/>
    <lineage>
        <taxon>Bacteria</taxon>
        <taxon>Pseudomonadati</taxon>
        <taxon>Pseudomonadota</taxon>
        <taxon>Gammaproteobacteria</taxon>
        <taxon>Lysobacterales</taxon>
        <taxon>Lysobacteraceae</taxon>
        <taxon>Xanthomonas</taxon>
        <taxon>Xanthomonas translucens group</taxon>
    </lineage>
</organism>
<dbReference type="InterPro" id="IPR030395">
    <property type="entry name" value="GP_PDE_dom"/>
</dbReference>
<protein>
    <submittedName>
        <fullName evidence="2">Type III secretion system effector avirulence protein AvrBs2</fullName>
    </submittedName>
</protein>
<sequence length="733" mass="80318">MRCISGPSFCEVAMRVSYPPAAASTTAVKTAEAPFVDTATVSTPMAAAPSGLAGRSRPRLPNASAPPLVPLPDAGGKRAAAPLVALDGDFSKERRAEIDARQVTVQGLQTKLGTLSADAGVALKPRSVAAQFAAGALTPVYLDPPAFRAMAKSLSGQGAGRKTEPLLVDEQGQRIVFDLERAFVPGDRLSDEATAALGKALDLPAQGLKNPDWLQPAAQSRTSRRQLQKVPRYHGHAIPAQQGAVGFFKANDHRLLEGKGETLRAQRKELVHENYLQADSTKALGKDVMVHRGLYDFHKGIPENSIAALDRAYDEGYRTLELDVQVTADGVPMMMHDFTVGRILDDPEDRLVAQTPFSQLRDQPLVIRNPVDGNFVRTDQRLASIEQMLNHVRTTKPGMSIVLDCKEQTPEDVALLLMKQPKLGRIAAIKVNSAFYKGGFDQFFSNMCKRLQINPEHSQDEPRRLKLRRDLGKINVVPVLDQGPIEEPQVRKFFPGGGTGVEGLADTATGWLKSWSQMHPVIVEAMVSNPDTDAGKAMQMARARVRQPGSGMDKAALGVVYRYEDFSLPKSDGSREYFTWGIFGEINPLPKVKFEEERGTTGAFRDRGESVLTDQPDEEFLALRENRRLSHGHTGMELDVPPDTQIDKNRDAEIAALRKKQFMEAKQGPDEVHIQAVRDGERLDQGASLQLPPAARQAIDKHAEALGLLTDLYRGAPVSHYLNEQAKQTEPKE</sequence>
<dbReference type="Pfam" id="PF03009">
    <property type="entry name" value="GDPD"/>
    <property type="match status" value="1"/>
</dbReference>
<evidence type="ECO:0000313" key="3">
    <source>
        <dbReference type="Proteomes" id="UP001635788"/>
    </source>
</evidence>
<comment type="caution">
    <text evidence="2">The sequence shown here is derived from an EMBL/GenBank/DDBJ whole genome shotgun (WGS) entry which is preliminary data.</text>
</comment>
<dbReference type="EMBL" id="JBKAMQ010000002">
    <property type="protein sequence ID" value="MFN6507636.1"/>
    <property type="molecule type" value="Genomic_DNA"/>
</dbReference>
<feature type="domain" description="GP-PDE" evidence="1">
    <location>
        <begin position="289"/>
        <end position="538"/>
    </location>
</feature>
<dbReference type="SUPFAM" id="SSF51695">
    <property type="entry name" value="PLC-like phosphodiesterases"/>
    <property type="match status" value="1"/>
</dbReference>
<dbReference type="PROSITE" id="PS51704">
    <property type="entry name" value="GP_PDE"/>
    <property type="match status" value="1"/>
</dbReference>
<accession>A0ABW9KXN7</accession>
<gene>
    <name evidence="2" type="primary">avrBs2</name>
    <name evidence="2" type="ORF">ACK3FC_10480</name>
</gene>
<proteinExistence type="predicted"/>
<dbReference type="PROSITE" id="PS50007">
    <property type="entry name" value="PIPLC_X_DOMAIN"/>
    <property type="match status" value="1"/>
</dbReference>
<dbReference type="RefSeq" id="WP_409554865.1">
    <property type="nucleotide sequence ID" value="NZ_CP064004.1"/>
</dbReference>
<evidence type="ECO:0000313" key="2">
    <source>
        <dbReference type="EMBL" id="MFN6507636.1"/>
    </source>
</evidence>
<dbReference type="PANTHER" id="PTHR46320">
    <property type="entry name" value="GLYCEROPHOSPHODIESTER PHOSPHODIESTERASE 1"/>
    <property type="match status" value="1"/>
</dbReference>
<dbReference type="Proteomes" id="UP001635788">
    <property type="component" value="Unassembled WGS sequence"/>
</dbReference>
<dbReference type="CDD" id="cd08566">
    <property type="entry name" value="GDPD_AtGDE_like"/>
    <property type="match status" value="1"/>
</dbReference>
<evidence type="ECO:0000259" key="1">
    <source>
        <dbReference type="PROSITE" id="PS51704"/>
    </source>
</evidence>
<name>A0ABW9KXN7_XANCT</name>
<dbReference type="NCBIfam" id="NF041304">
    <property type="entry name" value="AvrBs2"/>
    <property type="match status" value="1"/>
</dbReference>
<dbReference type="Gene3D" id="3.20.20.190">
    <property type="entry name" value="Phosphatidylinositol (PI) phosphodiesterase"/>
    <property type="match status" value="1"/>
</dbReference>
<dbReference type="InterPro" id="IPR017946">
    <property type="entry name" value="PLC-like_Pdiesterase_TIM-brl"/>
</dbReference>
<dbReference type="PANTHER" id="PTHR46320:SF1">
    <property type="entry name" value="GLYCEROPHOSPHODIESTER PHOSPHODIESTERASE 1"/>
    <property type="match status" value="1"/>
</dbReference>
<reference evidence="2 3" key="1">
    <citation type="submission" date="2024-12" db="EMBL/GenBank/DDBJ databases">
        <authorList>
            <person name="Alaofin S."/>
            <person name="Velasco D."/>
            <person name="Li D."/>
            <person name="Baldwin T."/>
            <person name="Liu Z."/>
            <person name="Schachterle J.K."/>
        </authorList>
    </citation>
    <scope>NUCLEOTIDE SEQUENCE [LARGE SCALE GENOMIC DNA]</scope>
    <source>
        <strain evidence="2 3">B1</strain>
    </source>
</reference>